<protein>
    <submittedName>
        <fullName evidence="2">Uncharacterized protein</fullName>
    </submittedName>
</protein>
<accession>A0A915CUP8</accession>
<organism evidence="1 2">
    <name type="scientific">Ditylenchus dipsaci</name>
    <dbReference type="NCBI Taxonomy" id="166011"/>
    <lineage>
        <taxon>Eukaryota</taxon>
        <taxon>Metazoa</taxon>
        <taxon>Ecdysozoa</taxon>
        <taxon>Nematoda</taxon>
        <taxon>Chromadorea</taxon>
        <taxon>Rhabditida</taxon>
        <taxon>Tylenchina</taxon>
        <taxon>Tylenchomorpha</taxon>
        <taxon>Sphaerularioidea</taxon>
        <taxon>Anguinidae</taxon>
        <taxon>Anguininae</taxon>
        <taxon>Ditylenchus</taxon>
    </lineage>
</organism>
<reference evidence="2" key="1">
    <citation type="submission" date="2022-11" db="UniProtKB">
        <authorList>
            <consortium name="WormBaseParasite"/>
        </authorList>
    </citation>
    <scope>IDENTIFICATION</scope>
</reference>
<evidence type="ECO:0000313" key="1">
    <source>
        <dbReference type="Proteomes" id="UP000887574"/>
    </source>
</evidence>
<evidence type="ECO:0000313" key="2">
    <source>
        <dbReference type="WBParaSite" id="jg12843"/>
    </source>
</evidence>
<keyword evidence="1" id="KW-1185">Reference proteome</keyword>
<proteinExistence type="predicted"/>
<dbReference type="Proteomes" id="UP000887574">
    <property type="component" value="Unplaced"/>
</dbReference>
<dbReference type="WBParaSite" id="jg12843">
    <property type="protein sequence ID" value="jg12843"/>
    <property type="gene ID" value="jg12843"/>
</dbReference>
<sequence length="202" mass="22666">MLKSIEGKTLANKETALSALLHLMGVHHWSPVCHFRYATLDTKSEIVLGNIVEIIAEHAASICAPKDWTNRSENNEGEVSTNCDVNGCKAELGFGSKAVDSSNLCEAKSPMPFPRLFATKKATSDNYYNCKTDEDETDSSNWISFCAKNILKQNNGYDYGASYVNLQSEYSWCSYRFSARRHEKNTKKCVSEILRVIELKCL</sequence>
<name>A0A915CUP8_9BILA</name>
<dbReference type="AlphaFoldDB" id="A0A915CUP8"/>